<evidence type="ECO:0000313" key="2">
    <source>
        <dbReference type="Proteomes" id="UP001151760"/>
    </source>
</evidence>
<reference evidence="1" key="2">
    <citation type="submission" date="2022-01" db="EMBL/GenBank/DDBJ databases">
        <authorList>
            <person name="Yamashiro T."/>
            <person name="Shiraishi A."/>
            <person name="Satake H."/>
            <person name="Nakayama K."/>
        </authorList>
    </citation>
    <scope>NUCLEOTIDE SEQUENCE</scope>
</reference>
<keyword evidence="2" id="KW-1185">Reference proteome</keyword>
<reference evidence="1" key="1">
    <citation type="journal article" date="2022" name="Int. J. Mol. Sci.">
        <title>Draft Genome of Tanacetum Coccineum: Genomic Comparison of Closely Related Tanacetum-Family Plants.</title>
        <authorList>
            <person name="Yamashiro T."/>
            <person name="Shiraishi A."/>
            <person name="Nakayama K."/>
            <person name="Satake H."/>
        </authorList>
    </citation>
    <scope>NUCLEOTIDE SEQUENCE</scope>
</reference>
<name>A0ABQ5J884_9ASTR</name>
<gene>
    <name evidence="1" type="ORF">Tco_1125167</name>
</gene>
<accession>A0ABQ5J884</accession>
<evidence type="ECO:0000313" key="1">
    <source>
        <dbReference type="EMBL" id="GJU08737.1"/>
    </source>
</evidence>
<organism evidence="1 2">
    <name type="scientific">Tanacetum coccineum</name>
    <dbReference type="NCBI Taxonomy" id="301880"/>
    <lineage>
        <taxon>Eukaryota</taxon>
        <taxon>Viridiplantae</taxon>
        <taxon>Streptophyta</taxon>
        <taxon>Embryophyta</taxon>
        <taxon>Tracheophyta</taxon>
        <taxon>Spermatophyta</taxon>
        <taxon>Magnoliopsida</taxon>
        <taxon>eudicotyledons</taxon>
        <taxon>Gunneridae</taxon>
        <taxon>Pentapetalae</taxon>
        <taxon>asterids</taxon>
        <taxon>campanulids</taxon>
        <taxon>Asterales</taxon>
        <taxon>Asteraceae</taxon>
        <taxon>Asteroideae</taxon>
        <taxon>Anthemideae</taxon>
        <taxon>Anthemidinae</taxon>
        <taxon>Tanacetum</taxon>
    </lineage>
</organism>
<dbReference type="Proteomes" id="UP001151760">
    <property type="component" value="Unassembled WGS sequence"/>
</dbReference>
<sequence>MTPAQALKSIEVMAEHSHNWYDGATTRESINDSSDNVDTNRRKENIHAIQVSCRICKEAHLTKECPLKKEDKAVEQRKYIGSLQETIINYCDESIKKQAVNDEWIRKFIKNTDLNLRALDTTTKNLQVKTDQLTQMVLANVGERVEAETKIGKKDMKEPVPRNFLVVQPYVPPTLFPGHLKKQKDNPYKTRETDVERLRQILTPTIHALPNLELVVQPYMPQGPVQDEVKVVREEKLEYDIPLQNGVMQLLTSQTVHITSPDVDYVAPAANPILDKHLNEFDMTRVDKNGNFVEDIKELSIKMHIEWKHFKFGLAGYHADDDNGLELWMLLMEADLKHGLEHVVFSSS</sequence>
<protein>
    <submittedName>
        <fullName evidence="1">Uncharacterized protein</fullName>
    </submittedName>
</protein>
<comment type="caution">
    <text evidence="1">The sequence shown here is derived from an EMBL/GenBank/DDBJ whole genome shotgun (WGS) entry which is preliminary data.</text>
</comment>
<proteinExistence type="predicted"/>
<dbReference type="EMBL" id="BQNB010021662">
    <property type="protein sequence ID" value="GJU08737.1"/>
    <property type="molecule type" value="Genomic_DNA"/>
</dbReference>